<dbReference type="PROSITE" id="PS51349">
    <property type="entry name" value="FMN_HYDROXY_ACID_DH_2"/>
    <property type="match status" value="1"/>
</dbReference>
<dbReference type="EMBL" id="VRMN01000001">
    <property type="protein sequence ID" value="KAA8499278.1"/>
    <property type="molecule type" value="Genomic_DNA"/>
</dbReference>
<feature type="binding site" evidence="7">
    <location>
        <begin position="109"/>
        <end position="111"/>
    </location>
    <ligand>
        <name>FMN</name>
        <dbReference type="ChEBI" id="CHEBI:58210"/>
    </ligand>
</feature>
<gene>
    <name evidence="9" type="ORF">FVE85_6863</name>
</gene>
<name>A0A5J4Z7Z3_PORPP</name>
<evidence type="ECO:0000256" key="4">
    <source>
        <dbReference type="ARBA" id="ARBA00023002"/>
    </source>
</evidence>
<organism evidence="9 10">
    <name type="scientific">Porphyridium purpureum</name>
    <name type="common">Red alga</name>
    <name type="synonym">Porphyridium cruentum</name>
    <dbReference type="NCBI Taxonomy" id="35688"/>
    <lineage>
        <taxon>Eukaryota</taxon>
        <taxon>Rhodophyta</taxon>
        <taxon>Bangiophyceae</taxon>
        <taxon>Porphyridiales</taxon>
        <taxon>Porphyridiaceae</taxon>
        <taxon>Porphyridium</taxon>
    </lineage>
</organism>
<dbReference type="CDD" id="cd02809">
    <property type="entry name" value="alpha_hydroxyacid_oxid_FMN"/>
    <property type="match status" value="1"/>
</dbReference>
<dbReference type="PIRSF" id="PIRSF000138">
    <property type="entry name" value="Al-hdrx_acd_dh"/>
    <property type="match status" value="1"/>
</dbReference>
<dbReference type="Gene3D" id="3.20.20.70">
    <property type="entry name" value="Aldolase class I"/>
    <property type="match status" value="1"/>
</dbReference>
<dbReference type="Proteomes" id="UP000324585">
    <property type="component" value="Unassembled WGS sequence"/>
</dbReference>
<keyword evidence="3 7" id="KW-0288">FMN</keyword>
<protein>
    <submittedName>
        <fullName evidence="9">Peroxisomal (S)-2-hydroxy-acid oxidase GLO5</fullName>
    </submittedName>
</protein>
<feature type="binding site" evidence="7">
    <location>
        <position position="160"/>
    </location>
    <ligand>
        <name>FMN</name>
        <dbReference type="ChEBI" id="CHEBI:58210"/>
    </ligand>
</feature>
<keyword evidence="2 7" id="KW-0285">Flavoprotein</keyword>
<dbReference type="SUPFAM" id="SSF51395">
    <property type="entry name" value="FMN-linked oxidoreductases"/>
    <property type="match status" value="1"/>
</dbReference>
<keyword evidence="10" id="KW-1185">Reference proteome</keyword>
<evidence type="ECO:0000313" key="9">
    <source>
        <dbReference type="EMBL" id="KAA8499278.1"/>
    </source>
</evidence>
<dbReference type="PANTHER" id="PTHR10578:SF107">
    <property type="entry name" value="2-HYDROXYACID OXIDASE 1"/>
    <property type="match status" value="1"/>
</dbReference>
<feature type="domain" description="FMN hydroxy acid dehydrogenase" evidence="8">
    <location>
        <begin position="17"/>
        <end position="402"/>
    </location>
</feature>
<dbReference type="InterPro" id="IPR037396">
    <property type="entry name" value="FMN_HAD"/>
</dbReference>
<comment type="caution">
    <text evidence="9">The sequence shown here is derived from an EMBL/GenBank/DDBJ whole genome shotgun (WGS) entry which is preliminary data.</text>
</comment>
<evidence type="ECO:0000256" key="5">
    <source>
        <dbReference type="ARBA" id="ARBA00024042"/>
    </source>
</evidence>
<dbReference type="OrthoDB" id="25826at2759"/>
<evidence type="ECO:0000256" key="1">
    <source>
        <dbReference type="ARBA" id="ARBA00001917"/>
    </source>
</evidence>
<dbReference type="PANTHER" id="PTHR10578">
    <property type="entry name" value="S -2-HYDROXY-ACID OXIDASE-RELATED"/>
    <property type="match status" value="1"/>
</dbReference>
<dbReference type="GO" id="GO:0016491">
    <property type="term" value="F:oxidoreductase activity"/>
    <property type="evidence" value="ECO:0007669"/>
    <property type="project" value="UniProtKB-KW"/>
</dbReference>
<feature type="binding site" evidence="7">
    <location>
        <position position="138"/>
    </location>
    <ligand>
        <name>FMN</name>
        <dbReference type="ChEBI" id="CHEBI:58210"/>
    </ligand>
</feature>
<evidence type="ECO:0000256" key="7">
    <source>
        <dbReference type="PIRSR" id="PIRSR000138-2"/>
    </source>
</evidence>
<feature type="binding site" evidence="7">
    <location>
        <position position="162"/>
    </location>
    <ligand>
        <name>glyoxylate</name>
        <dbReference type="ChEBI" id="CHEBI:36655"/>
    </ligand>
</feature>
<dbReference type="OMA" id="ERYEMRM"/>
<sequence length="416" mass="44986">MDRDVTRSAYGLSALSISQRRPARIEEYETLARDVLPRYVFEYIASGADPGVSLTANTQCFALVVLVPRVMRPVAHVDTSVCIGPGHAQDGRKDKVESIGLSDPFFVAPFGLHRMAHPAGELATAAACAAQNVPLGCSQHSTVSLRKVATAVPALRKFFQLYVLREARLTQALVDSAIEMNCEAIIITVDSPVFGFRSVDTENGLNALPNGMHYENYESEVFQKIFGQSGKGIDDNIEAIFEPKLEWSHVRDVVRLCEKSGRRLQVMVKGILHEEDAVLAAQAGASVVYISNHGGRQFGSAPAALSVVSTCRRALDLNEFQNVSVVLDGGIRSGDDILKAVAAGADAVGLGRIILWALAADGADGVQHVIEMLRAEIRRGMQLLGCRSLQELREARMLRLADIDIQGNGAPRSSKL</sequence>
<comment type="similarity">
    <text evidence="5">Belongs to the FMN-dependent alpha-hydroxy acid dehydrogenase family.</text>
</comment>
<feature type="binding site" evidence="7">
    <location>
        <position position="293"/>
    </location>
    <ligand>
        <name>glyoxylate</name>
        <dbReference type="ChEBI" id="CHEBI:36655"/>
    </ligand>
</feature>
<proteinExistence type="inferred from homology"/>
<dbReference type="Pfam" id="PF01070">
    <property type="entry name" value="FMN_dh"/>
    <property type="match status" value="1"/>
</dbReference>
<dbReference type="InterPro" id="IPR012133">
    <property type="entry name" value="Alpha-hydoxy_acid_DH_FMN"/>
</dbReference>
<evidence type="ECO:0000256" key="3">
    <source>
        <dbReference type="ARBA" id="ARBA00022643"/>
    </source>
</evidence>
<keyword evidence="4" id="KW-0560">Oxidoreductase</keyword>
<evidence type="ECO:0000313" key="10">
    <source>
        <dbReference type="Proteomes" id="UP000324585"/>
    </source>
</evidence>
<feature type="binding site" evidence="7">
    <location>
        <position position="291"/>
    </location>
    <ligand>
        <name>FMN</name>
        <dbReference type="ChEBI" id="CHEBI:58210"/>
    </ligand>
</feature>
<dbReference type="InterPro" id="IPR008259">
    <property type="entry name" value="FMN_hydac_DH_AS"/>
</dbReference>
<feature type="active site" description="Proton acceptor" evidence="6">
    <location>
        <position position="293"/>
    </location>
</feature>
<feature type="binding site" evidence="7">
    <location>
        <position position="43"/>
    </location>
    <ligand>
        <name>glyoxylate</name>
        <dbReference type="ChEBI" id="CHEBI:36655"/>
    </ligand>
</feature>
<evidence type="ECO:0000256" key="2">
    <source>
        <dbReference type="ARBA" id="ARBA00022630"/>
    </source>
</evidence>
<feature type="binding site" evidence="7">
    <location>
        <position position="296"/>
    </location>
    <ligand>
        <name>glyoxylate</name>
        <dbReference type="ChEBI" id="CHEBI:36655"/>
    </ligand>
</feature>
<evidence type="ECO:0000256" key="6">
    <source>
        <dbReference type="PIRSR" id="PIRSR000138-1"/>
    </source>
</evidence>
<feature type="binding site" evidence="7">
    <location>
        <position position="197"/>
    </location>
    <ligand>
        <name>glyoxylate</name>
        <dbReference type="ChEBI" id="CHEBI:36655"/>
    </ligand>
</feature>
<dbReference type="GO" id="GO:0010181">
    <property type="term" value="F:FMN binding"/>
    <property type="evidence" value="ECO:0007669"/>
    <property type="project" value="InterPro"/>
</dbReference>
<dbReference type="InterPro" id="IPR000262">
    <property type="entry name" value="FMN-dep_DH"/>
</dbReference>
<dbReference type="PROSITE" id="PS00557">
    <property type="entry name" value="FMN_HYDROXY_ACID_DH_1"/>
    <property type="match status" value="1"/>
</dbReference>
<evidence type="ECO:0000259" key="8">
    <source>
        <dbReference type="PROSITE" id="PS51349"/>
    </source>
</evidence>
<feature type="binding site" evidence="7">
    <location>
        <begin position="351"/>
        <end position="352"/>
    </location>
    <ligand>
        <name>FMN</name>
        <dbReference type="ChEBI" id="CHEBI:58210"/>
    </ligand>
</feature>
<dbReference type="AlphaFoldDB" id="A0A5J4Z7Z3"/>
<accession>A0A5J4Z7Z3</accession>
<feature type="binding site" evidence="7">
    <location>
        <position position="188"/>
    </location>
    <ligand>
        <name>FMN</name>
        <dbReference type="ChEBI" id="CHEBI:58210"/>
    </ligand>
</feature>
<reference evidence="10" key="1">
    <citation type="journal article" date="2019" name="Nat. Commun.">
        <title>Expansion of phycobilisome linker gene families in mesophilic red algae.</title>
        <authorList>
            <person name="Lee J."/>
            <person name="Kim D."/>
            <person name="Bhattacharya D."/>
            <person name="Yoon H.S."/>
        </authorList>
    </citation>
    <scope>NUCLEOTIDE SEQUENCE [LARGE SCALE GENOMIC DNA]</scope>
    <source>
        <strain evidence="10">CCMP 1328</strain>
    </source>
</reference>
<dbReference type="InterPro" id="IPR013785">
    <property type="entry name" value="Aldolase_TIM"/>
</dbReference>
<feature type="binding site" evidence="7">
    <location>
        <begin position="328"/>
        <end position="332"/>
    </location>
    <ligand>
        <name>FMN</name>
        <dbReference type="ChEBI" id="CHEBI:58210"/>
    </ligand>
</feature>
<comment type="cofactor">
    <cofactor evidence="1">
        <name>FMN</name>
        <dbReference type="ChEBI" id="CHEBI:58210"/>
    </cofactor>
</comment>
<feature type="binding site" evidence="7">
    <location>
        <position position="269"/>
    </location>
    <ligand>
        <name>FMN</name>
        <dbReference type="ChEBI" id="CHEBI:58210"/>
    </ligand>
</feature>